<reference evidence="2 3" key="1">
    <citation type="journal article" date="2016" name="Genome Biol. Evol.">
        <title>Divergent and convergent evolution of fungal pathogenicity.</title>
        <authorList>
            <person name="Shang Y."/>
            <person name="Xiao G."/>
            <person name="Zheng P."/>
            <person name="Cen K."/>
            <person name="Zhan S."/>
            <person name="Wang C."/>
        </authorList>
    </citation>
    <scope>NUCLEOTIDE SEQUENCE [LARGE SCALE GENOMIC DNA]</scope>
    <source>
        <strain evidence="2 3">RCEF 3172</strain>
    </source>
</reference>
<feature type="chain" id="PRO_5007881628" evidence="1">
    <location>
        <begin position="21"/>
        <end position="96"/>
    </location>
</feature>
<proteinExistence type="predicted"/>
<accession>A0A166W6F9</accession>
<dbReference type="Proteomes" id="UP000076863">
    <property type="component" value="Unassembled WGS sequence"/>
</dbReference>
<keyword evidence="1" id="KW-0732">Signal</keyword>
<evidence type="ECO:0000313" key="3">
    <source>
        <dbReference type="Proteomes" id="UP000076863"/>
    </source>
</evidence>
<name>A0A166W6F9_9HYPO</name>
<feature type="signal peptide" evidence="1">
    <location>
        <begin position="1"/>
        <end position="20"/>
    </location>
</feature>
<keyword evidence="3" id="KW-1185">Reference proteome</keyword>
<protein>
    <submittedName>
        <fullName evidence="2">Uncharacterized protein</fullName>
    </submittedName>
</protein>
<organism evidence="2 3">
    <name type="scientific">Beauveria brongniartii RCEF 3172</name>
    <dbReference type="NCBI Taxonomy" id="1081107"/>
    <lineage>
        <taxon>Eukaryota</taxon>
        <taxon>Fungi</taxon>
        <taxon>Dikarya</taxon>
        <taxon>Ascomycota</taxon>
        <taxon>Pezizomycotina</taxon>
        <taxon>Sordariomycetes</taxon>
        <taxon>Hypocreomycetidae</taxon>
        <taxon>Hypocreales</taxon>
        <taxon>Cordycipitaceae</taxon>
        <taxon>Beauveria</taxon>
        <taxon>Beauveria brongniartii</taxon>
    </lineage>
</organism>
<evidence type="ECO:0000256" key="1">
    <source>
        <dbReference type="SAM" id="SignalP"/>
    </source>
</evidence>
<gene>
    <name evidence="2" type="ORF">BBO_09225</name>
</gene>
<dbReference type="EMBL" id="AZHA01000055">
    <property type="protein sequence ID" value="OAA34388.1"/>
    <property type="molecule type" value="Genomic_DNA"/>
</dbReference>
<dbReference type="OrthoDB" id="4861912at2759"/>
<comment type="caution">
    <text evidence="2">The sequence shown here is derived from an EMBL/GenBank/DDBJ whole genome shotgun (WGS) entry which is preliminary data.</text>
</comment>
<dbReference type="AlphaFoldDB" id="A0A166W6F9"/>
<sequence>MKLIKFTSAAIAVLPILAVAHPTTRDPHQFNELNLPLPHTYIANAIFAGQELSKHIARAPDDDYTEATWTELAKKLCFDTPTCTTGNSYLFEPSGA</sequence>
<evidence type="ECO:0000313" key="2">
    <source>
        <dbReference type="EMBL" id="OAA34388.1"/>
    </source>
</evidence>